<feature type="signal peptide" evidence="1">
    <location>
        <begin position="1"/>
        <end position="20"/>
    </location>
</feature>
<dbReference type="InterPro" id="IPR050789">
    <property type="entry name" value="Diverse_Enzym_Activities"/>
</dbReference>
<dbReference type="PANTHER" id="PTHR43283">
    <property type="entry name" value="BETA-LACTAMASE-RELATED"/>
    <property type="match status" value="1"/>
</dbReference>
<protein>
    <submittedName>
        <fullName evidence="3">Serine hydrolase</fullName>
    </submittedName>
</protein>
<keyword evidence="1" id="KW-0732">Signal</keyword>
<dbReference type="Proteomes" id="UP000446786">
    <property type="component" value="Unassembled WGS sequence"/>
</dbReference>
<feature type="domain" description="Beta-lactamase-related" evidence="2">
    <location>
        <begin position="41"/>
        <end position="328"/>
    </location>
</feature>
<gene>
    <name evidence="3" type="ORF">GRI94_13220</name>
</gene>
<dbReference type="InterPro" id="IPR001466">
    <property type="entry name" value="Beta-lactam-related"/>
</dbReference>
<evidence type="ECO:0000256" key="1">
    <source>
        <dbReference type="SAM" id="SignalP"/>
    </source>
</evidence>
<dbReference type="AlphaFoldDB" id="A0A845AUP1"/>
<keyword evidence="3" id="KW-0378">Hydrolase</keyword>
<feature type="chain" id="PRO_5032913277" evidence="1">
    <location>
        <begin position="21"/>
        <end position="350"/>
    </location>
</feature>
<comment type="caution">
    <text evidence="3">The sequence shown here is derived from an EMBL/GenBank/DDBJ whole genome shotgun (WGS) entry which is preliminary data.</text>
</comment>
<organism evidence="3 4">
    <name type="scientific">Parerythrobacter jejuensis</name>
    <dbReference type="NCBI Taxonomy" id="795812"/>
    <lineage>
        <taxon>Bacteria</taxon>
        <taxon>Pseudomonadati</taxon>
        <taxon>Pseudomonadota</taxon>
        <taxon>Alphaproteobacteria</taxon>
        <taxon>Sphingomonadales</taxon>
        <taxon>Erythrobacteraceae</taxon>
        <taxon>Parerythrobacter</taxon>
    </lineage>
</organism>
<dbReference type="Gene3D" id="3.40.710.10">
    <property type="entry name" value="DD-peptidase/beta-lactamase superfamily"/>
    <property type="match status" value="1"/>
</dbReference>
<name>A0A845AUP1_9SPHN</name>
<reference evidence="3 4" key="1">
    <citation type="submission" date="2019-12" db="EMBL/GenBank/DDBJ databases">
        <title>Genomic-based taxomic classification of the family Erythrobacteraceae.</title>
        <authorList>
            <person name="Xu L."/>
        </authorList>
    </citation>
    <scope>NUCLEOTIDE SEQUENCE [LARGE SCALE GENOMIC DNA]</scope>
    <source>
        <strain evidence="3 4">JCM 16677</strain>
    </source>
</reference>
<evidence type="ECO:0000313" key="3">
    <source>
        <dbReference type="EMBL" id="MXP32785.1"/>
    </source>
</evidence>
<evidence type="ECO:0000313" key="4">
    <source>
        <dbReference type="Proteomes" id="UP000446786"/>
    </source>
</evidence>
<proteinExistence type="predicted"/>
<sequence length="350" mass="37629">MKALCAAIAPILMISQPLSAQPASEQIDTKVEAGEFNRTTSILLTRGDQVLHESYYDEGGAGALRNTRSVTKTVTGMLVGIAVARGALPGADAKVLDYFPFTPDNPDPRKSAMTVEDLLTMSGPLECNDSNPWSRGNEERMYTIEDWPRFFLDLPIRGFPAWQPKPADSPYGRAFSYCTAGVSTLGAVIESATGEQLEDYANTHLFAPLGIDTTEWQFSPLGLAQGGGGLGLSSRSLEKLGRLYLDGGKVGDQQIVPADWVAASIAPKASVPDQEGVEYGYLWWQRSYSHDGKSYRGASMSGNGGNKVIIIPELDLVAVITTTNFGQGNAHQVSDRLFEEHLLPLAVAAG</sequence>
<dbReference type="EMBL" id="WTYE01000001">
    <property type="protein sequence ID" value="MXP32785.1"/>
    <property type="molecule type" value="Genomic_DNA"/>
</dbReference>
<dbReference type="SUPFAM" id="SSF56601">
    <property type="entry name" value="beta-lactamase/transpeptidase-like"/>
    <property type="match status" value="1"/>
</dbReference>
<dbReference type="GO" id="GO:0016787">
    <property type="term" value="F:hydrolase activity"/>
    <property type="evidence" value="ECO:0007669"/>
    <property type="project" value="UniProtKB-KW"/>
</dbReference>
<keyword evidence="4" id="KW-1185">Reference proteome</keyword>
<dbReference type="Pfam" id="PF00144">
    <property type="entry name" value="Beta-lactamase"/>
    <property type="match status" value="1"/>
</dbReference>
<dbReference type="PANTHER" id="PTHR43283:SF7">
    <property type="entry name" value="BETA-LACTAMASE-RELATED DOMAIN-CONTAINING PROTEIN"/>
    <property type="match status" value="1"/>
</dbReference>
<dbReference type="OrthoDB" id="9814204at2"/>
<evidence type="ECO:0000259" key="2">
    <source>
        <dbReference type="Pfam" id="PF00144"/>
    </source>
</evidence>
<dbReference type="InterPro" id="IPR012338">
    <property type="entry name" value="Beta-lactam/transpept-like"/>
</dbReference>
<accession>A0A845AUP1</accession>